<sequence>MFKLRRNLDQLDCFHRQKEHDVLKAREGLKQCHQNIESLMEQRENLEREIEREKAADNRVAVFRLRAQHRQMCQKLQSEEELEGHFNIELNQQELELSEVEVDISRFSSLRQEVEEEERDYRILKVQKASMRLQQERKANYKVQLKMQHLKDKQAAMIKKEETNYQRKIAEGRANRKIAVKYLKETIKRMQQQEAEKEQKNRELLEKKIQAVKSLKSNIAATQESLRVQQSRAKANTQKKEQQQRQLRESLQAQGLNSIKQLEERQKLKRVNIVAKILQEEQLRKSKDRNQVLLPKPSNTNKFLTLERAREKLCYYLDSRPSSAVEERTTTQLREFSDISSSSTASSDTEDLEETMLQEGDYKSPDDSLVEPEFCGLWEQNYKDFEVGKVYKKKIILTNMSYKTNHCKFVRVSGQLKDFISINFEPPGCLSVGMSCDLQTVFQPKINEDLEGEVQFVSAEGPFSVPVRCTIKKCDLEVDSQFIDFGSHVVGQTISRTITLTNKGALGTLFSLVTSPSLSPETSDLQMPPKIIANASQETSSQNTVSDNQKSSASIDAVELQPEQKSQEHSAELQHDHRAVSETSAAGPDAYVQENPSDSNEISLGNVREGEIGPFQSIKLEVIFTPTIPGEATLDFHIKFSNSSSKPIPIKVRGFAVSIPVWVVQPNIDMKICMFDFLYQESITVQSRASTALKLTFEVCPEMRKHIEILPKTGFIQAESRFNAQLKFLPRCSLSKDGRKYFDEETGVLEVPMTVHVAGQVQSIGFTVHAVVTSSNLQFDQTEVDFGYCSIYQSVKSTVRLTNLSLLPQDFGFLGIPEFIDVQPNDGFGTLLPHETLEIDLIFSASKAKEYSFRLTCKSGANRDFLLNCRAVGVRPPLELSHSLVQFGATAVGDQSTAILYLINKHTERAQSKQQVTSAFKDAVTPGTPRLFSFTTPEHSEIHISPSAGRLLPGERCLVQVMFRPRLVEQEIREEALRLHYQSKLLHEKELERTRQAEQKCNPLIVSVFCKSKKDTSVESTKGKKAPVNAKNCKVSDDLKTDKLSESPDPADIQPGSELYEQARASLLYSFTQCYSEYTIPCFISDGDPPEEDRQAQPAWSPFNTLYVKLQCLAVQPPLVVISNNGNNIIDFQQVAVGTQNYSGLSVFSVVPIEGSIAPGQSQDITVIFQPDHSSVNYSDTLTIELTNKSKVCVMDLKGAASSHNMYLYGADVLTVPIESLLPPLITCQPQLTGNTEPKVMEKDHMPVLVTLRATYRGGVIVPAMRELHVGCIHSVKKSGEFYWDSVPSLQQQGFSVEPIKGSVEAGEKRTITVTWTPQSGYKPYEVVKTCVPLTLKEHEKHVYRVTLMALVSITEE</sequence>
<organism evidence="6 7">
    <name type="scientific">Channa argus</name>
    <name type="common">Northern snakehead</name>
    <name type="synonym">Ophicephalus argus</name>
    <dbReference type="NCBI Taxonomy" id="215402"/>
    <lineage>
        <taxon>Eukaryota</taxon>
        <taxon>Metazoa</taxon>
        <taxon>Chordata</taxon>
        <taxon>Craniata</taxon>
        <taxon>Vertebrata</taxon>
        <taxon>Euteleostomi</taxon>
        <taxon>Actinopterygii</taxon>
        <taxon>Neopterygii</taxon>
        <taxon>Teleostei</taxon>
        <taxon>Neoteleostei</taxon>
        <taxon>Acanthomorphata</taxon>
        <taxon>Anabantaria</taxon>
        <taxon>Anabantiformes</taxon>
        <taxon>Channoidei</taxon>
        <taxon>Channidae</taxon>
        <taxon>Channa</taxon>
    </lineage>
</organism>
<evidence type="ECO:0000256" key="2">
    <source>
        <dbReference type="SAM" id="MobiDB-lite"/>
    </source>
</evidence>
<evidence type="ECO:0000259" key="3">
    <source>
        <dbReference type="Pfam" id="PF24770"/>
    </source>
</evidence>
<dbReference type="EMBL" id="CM015723">
    <property type="protein sequence ID" value="KAF3696620.1"/>
    <property type="molecule type" value="Genomic_DNA"/>
</dbReference>
<dbReference type="Pfam" id="PF24771">
    <property type="entry name" value="Ig_CFAP74_1st"/>
    <property type="match status" value="1"/>
</dbReference>
<keyword evidence="6" id="KW-0966">Cell projection</keyword>
<evidence type="ECO:0000256" key="1">
    <source>
        <dbReference type="SAM" id="Coils"/>
    </source>
</evidence>
<dbReference type="PANTHER" id="PTHR22538:SF0">
    <property type="entry name" value="CILIA- AND FLAGELLA-ASSOCIATED PROTEIN 74"/>
    <property type="match status" value="1"/>
</dbReference>
<evidence type="ECO:0000313" key="7">
    <source>
        <dbReference type="Proteomes" id="UP000503349"/>
    </source>
</evidence>
<feature type="coiled-coil region" evidence="1">
    <location>
        <begin position="29"/>
        <end position="59"/>
    </location>
</feature>
<keyword evidence="6" id="KW-0969">Cilium</keyword>
<dbReference type="InterPro" id="IPR056307">
    <property type="entry name" value="Ig-CFAP74_3rd"/>
</dbReference>
<keyword evidence="7" id="KW-1185">Reference proteome</keyword>
<proteinExistence type="predicted"/>
<dbReference type="Proteomes" id="UP000503349">
    <property type="component" value="Chromosome 12"/>
</dbReference>
<keyword evidence="1" id="KW-0175">Coiled coil</keyword>
<dbReference type="Gene3D" id="2.60.40.10">
    <property type="entry name" value="Immunoglobulins"/>
    <property type="match status" value="4"/>
</dbReference>
<reference evidence="6 7" key="1">
    <citation type="submission" date="2019-02" db="EMBL/GenBank/DDBJ databases">
        <title>Opniocepnalus argus genome.</title>
        <authorList>
            <person name="Zhou C."/>
            <person name="Xiao S."/>
        </authorList>
    </citation>
    <scope>NUCLEOTIDE SEQUENCE [LARGE SCALE GENOMIC DNA]</scope>
    <source>
        <strain evidence="6">OARG1902GOOAL</strain>
        <tissue evidence="6">Muscle</tissue>
    </source>
</reference>
<dbReference type="Pfam" id="PF24778">
    <property type="entry name" value="Ig-CFAP74_3rd"/>
    <property type="match status" value="1"/>
</dbReference>
<dbReference type="Pfam" id="PF24798">
    <property type="entry name" value="Ig-CFAP74_4th"/>
    <property type="match status" value="1"/>
</dbReference>
<feature type="domain" description="CFAP74 second Ig-like" evidence="3">
    <location>
        <begin position="476"/>
        <end position="658"/>
    </location>
</feature>
<feature type="coiled-coil region" evidence="1">
    <location>
        <begin position="97"/>
        <end position="134"/>
    </location>
</feature>
<protein>
    <submittedName>
        <fullName evidence="6">Cilia-and flagella-associated protein 74</fullName>
    </submittedName>
</protein>
<gene>
    <name evidence="6" type="ORF">EXN66_Car012298</name>
</gene>
<feature type="compositionally biased region" description="Low complexity" evidence="2">
    <location>
        <begin position="338"/>
        <end position="347"/>
    </location>
</feature>
<evidence type="ECO:0000313" key="6">
    <source>
        <dbReference type="EMBL" id="KAF3696620.1"/>
    </source>
</evidence>
<accession>A0A6G1Q1Z1</accession>
<evidence type="ECO:0000259" key="5">
    <source>
        <dbReference type="Pfam" id="PF24798"/>
    </source>
</evidence>
<feature type="region of interest" description="Disordered" evidence="2">
    <location>
        <begin position="536"/>
        <end position="583"/>
    </location>
</feature>
<feature type="domain" description="CFAP74 third Ig-like" evidence="4">
    <location>
        <begin position="661"/>
        <end position="773"/>
    </location>
</feature>
<feature type="coiled-coil region" evidence="1">
    <location>
        <begin position="180"/>
        <end position="254"/>
    </location>
</feature>
<dbReference type="InterPro" id="IPR056306">
    <property type="entry name" value="Ig-CFAP74_2nd"/>
</dbReference>
<feature type="region of interest" description="Disordered" evidence="2">
    <location>
        <begin position="327"/>
        <end position="355"/>
    </location>
</feature>
<dbReference type="Pfam" id="PF24770">
    <property type="entry name" value="Ig-CFAP74_2"/>
    <property type="match status" value="1"/>
</dbReference>
<dbReference type="PANTHER" id="PTHR22538">
    <property type="entry name" value="CILIA- AND FLAGELLA-ASSOCIATED PROTEIN 74"/>
    <property type="match status" value="1"/>
</dbReference>
<dbReference type="InterPro" id="IPR013783">
    <property type="entry name" value="Ig-like_fold"/>
</dbReference>
<feature type="compositionally biased region" description="Basic and acidic residues" evidence="2">
    <location>
        <begin position="565"/>
        <end position="580"/>
    </location>
</feature>
<evidence type="ECO:0000259" key="4">
    <source>
        <dbReference type="Pfam" id="PF24778"/>
    </source>
</evidence>
<reference evidence="7" key="2">
    <citation type="submission" date="2019-02" db="EMBL/GenBank/DDBJ databases">
        <title>Opniocepnalus argus Var Kimnra genome.</title>
        <authorList>
            <person name="Zhou C."/>
            <person name="Xiao S."/>
        </authorList>
    </citation>
    <scope>NUCLEOTIDE SEQUENCE [LARGE SCALE GENOMIC DNA]</scope>
</reference>
<dbReference type="InterPro" id="IPR056310">
    <property type="entry name" value="Ig-CFAP74_4th"/>
</dbReference>
<keyword evidence="6" id="KW-0282">Flagellum</keyword>
<feature type="domain" description="CFAP74 fourth Ig-like" evidence="5">
    <location>
        <begin position="779"/>
        <end position="873"/>
    </location>
</feature>
<feature type="compositionally biased region" description="Polar residues" evidence="2">
    <location>
        <begin position="536"/>
        <end position="554"/>
    </location>
</feature>
<name>A0A6G1Q1Z1_CHAAH</name>